<dbReference type="Gene3D" id="3.40.50.2300">
    <property type="match status" value="1"/>
</dbReference>
<reference evidence="6 7" key="1">
    <citation type="journal article" date="2016" name="Genome Announc.">
        <title>Complete Genome Sequence of Methylobacterium populi P-1M, Isolated from Pink-Pigmented Household Biofilm.</title>
        <authorList>
            <person name="Morohoshi T."/>
            <person name="Ikeda T."/>
        </authorList>
    </citation>
    <scope>NUCLEOTIDE SEQUENCE [LARGE SCALE GENOMIC DNA]</scope>
    <source>
        <strain evidence="6 7">P-1M</strain>
    </source>
</reference>
<evidence type="ECO:0000313" key="6">
    <source>
        <dbReference type="EMBL" id="BAU93274.1"/>
    </source>
</evidence>
<dbReference type="PANTHER" id="PTHR44591:SF3">
    <property type="entry name" value="RESPONSE REGULATORY DOMAIN-CONTAINING PROTEIN"/>
    <property type="match status" value="1"/>
</dbReference>
<dbReference type="InterPro" id="IPR001789">
    <property type="entry name" value="Sig_transdc_resp-reg_receiver"/>
</dbReference>
<name>A0A160PJR0_9HYPH</name>
<dbReference type="InterPro" id="IPR011006">
    <property type="entry name" value="CheY-like_superfamily"/>
</dbReference>
<sequence length="135" mass="14313">MGAKDATRVSEAEARPTVLVVEDDAVTRHAAVELIAEAGYAVREARNGNEAIRMLDASEEAGEAVCVVVTDIDMPLGIDGIKLAACIDRRWPGIGIVITSGKVRPAPGDVPTDGLYIRKPYTEEGLISAIRSVMP</sequence>
<keyword evidence="2" id="KW-0805">Transcription regulation</keyword>
<dbReference type="SMART" id="SM00448">
    <property type="entry name" value="REC"/>
    <property type="match status" value="1"/>
</dbReference>
<accession>A0A160PJR0</accession>
<evidence type="ECO:0000313" key="7">
    <source>
        <dbReference type="Proteomes" id="UP000218288"/>
    </source>
</evidence>
<gene>
    <name evidence="6" type="ORF">MPPM_4669</name>
</gene>
<organism evidence="6 7">
    <name type="scientific">Methylorubrum populi</name>
    <dbReference type="NCBI Taxonomy" id="223967"/>
    <lineage>
        <taxon>Bacteria</taxon>
        <taxon>Pseudomonadati</taxon>
        <taxon>Pseudomonadota</taxon>
        <taxon>Alphaproteobacteria</taxon>
        <taxon>Hyphomicrobiales</taxon>
        <taxon>Methylobacteriaceae</taxon>
        <taxon>Methylorubrum</taxon>
    </lineage>
</organism>
<dbReference type="Pfam" id="PF00072">
    <property type="entry name" value="Response_reg"/>
    <property type="match status" value="1"/>
</dbReference>
<evidence type="ECO:0000256" key="1">
    <source>
        <dbReference type="ARBA" id="ARBA00022553"/>
    </source>
</evidence>
<proteinExistence type="predicted"/>
<keyword evidence="3" id="KW-0804">Transcription</keyword>
<evidence type="ECO:0000256" key="3">
    <source>
        <dbReference type="ARBA" id="ARBA00023163"/>
    </source>
</evidence>
<dbReference type="PROSITE" id="PS50110">
    <property type="entry name" value="RESPONSE_REGULATORY"/>
    <property type="match status" value="1"/>
</dbReference>
<evidence type="ECO:0000256" key="4">
    <source>
        <dbReference type="PROSITE-ProRule" id="PRU00169"/>
    </source>
</evidence>
<feature type="domain" description="Response regulatory" evidence="5">
    <location>
        <begin position="17"/>
        <end position="134"/>
    </location>
</feature>
<dbReference type="GO" id="GO:0000160">
    <property type="term" value="P:phosphorelay signal transduction system"/>
    <property type="evidence" value="ECO:0007669"/>
    <property type="project" value="InterPro"/>
</dbReference>
<evidence type="ECO:0000259" key="5">
    <source>
        <dbReference type="PROSITE" id="PS50110"/>
    </source>
</evidence>
<dbReference type="InterPro" id="IPR050595">
    <property type="entry name" value="Bact_response_regulator"/>
</dbReference>
<feature type="modified residue" description="4-aspartylphosphate" evidence="4">
    <location>
        <position position="71"/>
    </location>
</feature>
<dbReference type="SUPFAM" id="SSF52172">
    <property type="entry name" value="CheY-like"/>
    <property type="match status" value="1"/>
</dbReference>
<protein>
    <submittedName>
        <fullName evidence="6">Response regulator receiver protein</fullName>
    </submittedName>
</protein>
<dbReference type="PANTHER" id="PTHR44591">
    <property type="entry name" value="STRESS RESPONSE REGULATOR PROTEIN 1"/>
    <property type="match status" value="1"/>
</dbReference>
<dbReference type="Proteomes" id="UP000218288">
    <property type="component" value="Chromosome"/>
</dbReference>
<dbReference type="AlphaFoldDB" id="A0A160PJR0"/>
<keyword evidence="1 4" id="KW-0597">Phosphoprotein</keyword>
<dbReference type="EMBL" id="AP014809">
    <property type="protein sequence ID" value="BAU93274.1"/>
    <property type="molecule type" value="Genomic_DNA"/>
</dbReference>
<evidence type="ECO:0000256" key="2">
    <source>
        <dbReference type="ARBA" id="ARBA00023015"/>
    </source>
</evidence>